<proteinExistence type="inferred from homology"/>
<dbReference type="InterPro" id="IPR001787">
    <property type="entry name" value="Ribosomal_bL21"/>
</dbReference>
<sequence length="103" mass="11003">MYAVIRTGGKQYKVAKDDVIVVEKLEAEPGSAITIGDVLMVGGEAGVTVGSPLVAGAAVTAEVVSQGKGEKVIIFKKKRRQNYRRKRGHRQMHTVLKITGIAA</sequence>
<dbReference type="Pfam" id="PF00829">
    <property type="entry name" value="Ribosomal_L21p"/>
    <property type="match status" value="1"/>
</dbReference>
<evidence type="ECO:0000256" key="4">
    <source>
        <dbReference type="HAMAP-Rule" id="MF_01363"/>
    </source>
</evidence>
<dbReference type="InterPro" id="IPR036164">
    <property type="entry name" value="bL21-like_sf"/>
</dbReference>
<comment type="function">
    <text evidence="4 5">This protein binds to 23S rRNA in the presence of protein L20.</text>
</comment>
<dbReference type="EMBL" id="RJKX01000015">
    <property type="protein sequence ID" value="ROP84181.1"/>
    <property type="molecule type" value="Genomic_DNA"/>
</dbReference>
<comment type="similarity">
    <text evidence="1 4 5">Belongs to the bacterial ribosomal protein bL21 family.</text>
</comment>
<evidence type="ECO:0000256" key="3">
    <source>
        <dbReference type="ARBA" id="ARBA00023274"/>
    </source>
</evidence>
<keyword evidence="4 5" id="KW-0694">RNA-binding</keyword>
<dbReference type="Proteomes" id="UP000278222">
    <property type="component" value="Unassembled WGS sequence"/>
</dbReference>
<dbReference type="GO" id="GO:0005737">
    <property type="term" value="C:cytoplasm"/>
    <property type="evidence" value="ECO:0007669"/>
    <property type="project" value="UniProtKB-ARBA"/>
</dbReference>
<keyword evidence="7" id="KW-1185">Reference proteome</keyword>
<dbReference type="AlphaFoldDB" id="A0A3N1KUC7"/>
<comment type="caution">
    <text evidence="6">The sequence shown here is derived from an EMBL/GenBank/DDBJ whole genome shotgun (WGS) entry which is preliminary data.</text>
</comment>
<evidence type="ECO:0000313" key="6">
    <source>
        <dbReference type="EMBL" id="ROP84181.1"/>
    </source>
</evidence>
<name>A0A3N1KUC7_9PROT</name>
<dbReference type="RefSeq" id="WP_123691904.1">
    <property type="nucleotide sequence ID" value="NZ_AP019700.1"/>
</dbReference>
<evidence type="ECO:0000256" key="1">
    <source>
        <dbReference type="ARBA" id="ARBA00008563"/>
    </source>
</evidence>
<dbReference type="GO" id="GO:1990904">
    <property type="term" value="C:ribonucleoprotein complex"/>
    <property type="evidence" value="ECO:0007669"/>
    <property type="project" value="UniProtKB-KW"/>
</dbReference>
<keyword evidence="2 4" id="KW-0689">Ribosomal protein</keyword>
<evidence type="ECO:0000256" key="2">
    <source>
        <dbReference type="ARBA" id="ARBA00022980"/>
    </source>
</evidence>
<dbReference type="SUPFAM" id="SSF141091">
    <property type="entry name" value="L21p-like"/>
    <property type="match status" value="1"/>
</dbReference>
<dbReference type="GO" id="GO:0003735">
    <property type="term" value="F:structural constituent of ribosome"/>
    <property type="evidence" value="ECO:0007669"/>
    <property type="project" value="InterPro"/>
</dbReference>
<protein>
    <recommendedName>
        <fullName evidence="4">Large ribosomal subunit protein bL21</fullName>
    </recommendedName>
</protein>
<evidence type="ECO:0000313" key="7">
    <source>
        <dbReference type="Proteomes" id="UP000278222"/>
    </source>
</evidence>
<reference evidence="6 7" key="1">
    <citation type="submission" date="2018-11" db="EMBL/GenBank/DDBJ databases">
        <title>Genomic Encyclopedia of Type Strains, Phase IV (KMG-IV): sequencing the most valuable type-strain genomes for metagenomic binning, comparative biology and taxonomic classification.</title>
        <authorList>
            <person name="Goeker M."/>
        </authorList>
    </citation>
    <scope>NUCLEOTIDE SEQUENCE [LARGE SCALE GENOMIC DNA]</scope>
    <source>
        <strain evidence="6 7">DSM 5900</strain>
    </source>
</reference>
<dbReference type="NCBIfam" id="TIGR00061">
    <property type="entry name" value="L21"/>
    <property type="match status" value="1"/>
</dbReference>
<dbReference type="GO" id="GO:0019843">
    <property type="term" value="F:rRNA binding"/>
    <property type="evidence" value="ECO:0007669"/>
    <property type="project" value="UniProtKB-UniRule"/>
</dbReference>
<dbReference type="HAMAP" id="MF_01363">
    <property type="entry name" value="Ribosomal_bL21"/>
    <property type="match status" value="1"/>
</dbReference>
<accession>A0A3N1KUC7</accession>
<keyword evidence="3 4" id="KW-0687">Ribonucleoprotein</keyword>
<dbReference type="PANTHER" id="PTHR21349">
    <property type="entry name" value="50S RIBOSOMAL PROTEIN L21"/>
    <property type="match status" value="1"/>
</dbReference>
<dbReference type="GO" id="GO:0005840">
    <property type="term" value="C:ribosome"/>
    <property type="evidence" value="ECO:0007669"/>
    <property type="project" value="UniProtKB-KW"/>
</dbReference>
<dbReference type="OrthoDB" id="9813334at2"/>
<evidence type="ECO:0000256" key="5">
    <source>
        <dbReference type="RuleBase" id="RU000562"/>
    </source>
</evidence>
<keyword evidence="4 5" id="KW-0699">rRNA-binding</keyword>
<organism evidence="6 7">
    <name type="scientific">Stella humosa</name>
    <dbReference type="NCBI Taxonomy" id="94"/>
    <lineage>
        <taxon>Bacteria</taxon>
        <taxon>Pseudomonadati</taxon>
        <taxon>Pseudomonadota</taxon>
        <taxon>Alphaproteobacteria</taxon>
        <taxon>Rhodospirillales</taxon>
        <taxon>Stellaceae</taxon>
        <taxon>Stella</taxon>
    </lineage>
</organism>
<gene>
    <name evidence="4" type="primary">rplU</name>
    <name evidence="6" type="ORF">EDC65_3529</name>
</gene>
<dbReference type="InterPro" id="IPR028909">
    <property type="entry name" value="bL21-like"/>
</dbReference>
<comment type="subunit">
    <text evidence="4">Part of the 50S ribosomal subunit. Contacts protein L20.</text>
</comment>
<dbReference type="GO" id="GO:0006412">
    <property type="term" value="P:translation"/>
    <property type="evidence" value="ECO:0007669"/>
    <property type="project" value="UniProtKB-UniRule"/>
</dbReference>
<dbReference type="PANTHER" id="PTHR21349:SF0">
    <property type="entry name" value="LARGE RIBOSOMAL SUBUNIT PROTEIN BL21M"/>
    <property type="match status" value="1"/>
</dbReference>